<feature type="transmembrane region" description="Helical" evidence="1">
    <location>
        <begin position="68"/>
        <end position="88"/>
    </location>
</feature>
<sequence>MEAWDDLFAAVETWQPVTALRASTWAYPLVSWLHLLGIGLLFGTIAVVDLRLAGGLMRLDDAALQRTLVPLSLMGFALAALSGVLLFAPAAREYLSNPWFGAKLALIATAALNALALHLASRRRRNRSHGRLAGLLSLGLWAAVMLAGRMLAFG</sequence>
<feature type="transmembrane region" description="Helical" evidence="1">
    <location>
        <begin position="100"/>
        <end position="120"/>
    </location>
</feature>
<reference evidence="2 4" key="1">
    <citation type="submission" date="2020-05" db="EMBL/GenBank/DDBJ databases">
        <title>MicrobeNet Type strains.</title>
        <authorList>
            <person name="Nicholson A.C."/>
        </authorList>
    </citation>
    <scope>NUCLEOTIDE SEQUENCE [LARGE SCALE GENOMIC DNA]</scope>
    <source>
        <strain evidence="2 4">ATCC 700815</strain>
    </source>
</reference>
<dbReference type="RefSeq" id="WP_053823851.1">
    <property type="nucleotide sequence ID" value="NZ_BAAAEB010000022.1"/>
</dbReference>
<name>A0A849BEJ7_9BURK</name>
<dbReference type="Proteomes" id="UP000542973">
    <property type="component" value="Unassembled WGS sequence"/>
</dbReference>
<evidence type="ECO:0008006" key="6">
    <source>
        <dbReference type="Google" id="ProtNLM"/>
    </source>
</evidence>
<dbReference type="Proteomes" id="UP001056648">
    <property type="component" value="Chromosome 1"/>
</dbReference>
<feature type="transmembrane region" description="Helical" evidence="1">
    <location>
        <begin position="132"/>
        <end position="152"/>
    </location>
</feature>
<proteinExistence type="predicted"/>
<keyword evidence="1" id="KW-0472">Membrane</keyword>
<protein>
    <recommendedName>
        <fullName evidence="6">DUF2214 domain-containing protein</fullName>
    </recommendedName>
</protein>
<evidence type="ECO:0000313" key="3">
    <source>
        <dbReference type="EMBL" id="USE77606.1"/>
    </source>
</evidence>
<dbReference type="EMBL" id="JABEMD010000025">
    <property type="protein sequence ID" value="NNH12233.1"/>
    <property type="molecule type" value="Genomic_DNA"/>
</dbReference>
<keyword evidence="5" id="KW-1185">Reference proteome</keyword>
<keyword evidence="1" id="KW-0812">Transmembrane</keyword>
<evidence type="ECO:0000256" key="1">
    <source>
        <dbReference type="SAM" id="Phobius"/>
    </source>
</evidence>
<evidence type="ECO:0000313" key="4">
    <source>
        <dbReference type="Proteomes" id="UP000542973"/>
    </source>
</evidence>
<accession>A0A849BEJ7</accession>
<gene>
    <name evidence="2" type="ORF">HLB16_15275</name>
    <name evidence="3" type="ORF">NDR89_00665</name>
</gene>
<dbReference type="AlphaFoldDB" id="A0A849BEJ7"/>
<organism evidence="2 4">
    <name type="scientific">Cupriavidus gilardii</name>
    <dbReference type="NCBI Taxonomy" id="82541"/>
    <lineage>
        <taxon>Bacteria</taxon>
        <taxon>Pseudomonadati</taxon>
        <taxon>Pseudomonadota</taxon>
        <taxon>Betaproteobacteria</taxon>
        <taxon>Burkholderiales</taxon>
        <taxon>Burkholderiaceae</taxon>
        <taxon>Cupriavidus</taxon>
    </lineage>
</organism>
<reference evidence="3" key="2">
    <citation type="submission" date="2022-06" db="EMBL/GenBank/DDBJ databases">
        <title>Complete genome sequence and characterization of Cupriavidus gilardii QJ1 isolated from contaminating cells.</title>
        <authorList>
            <person name="Qi J."/>
        </authorList>
    </citation>
    <scope>NUCLEOTIDE SEQUENCE</scope>
    <source>
        <strain evidence="3">QJ1</strain>
    </source>
</reference>
<evidence type="ECO:0000313" key="2">
    <source>
        <dbReference type="EMBL" id="NNH12233.1"/>
    </source>
</evidence>
<keyword evidence="1" id="KW-1133">Transmembrane helix</keyword>
<dbReference type="EMBL" id="CP098735">
    <property type="protein sequence ID" value="USE77606.1"/>
    <property type="molecule type" value="Genomic_DNA"/>
</dbReference>
<evidence type="ECO:0000313" key="5">
    <source>
        <dbReference type="Proteomes" id="UP001056648"/>
    </source>
</evidence>
<feature type="transmembrane region" description="Helical" evidence="1">
    <location>
        <begin position="25"/>
        <end position="48"/>
    </location>
</feature>